<sequence length="236" mass="24445">MHHIRSRRRLAAALTALVVAPSLAACSFEVGEIEKVGEDAETSESTETEEPATDEPDAAGDEGAADAGQADEGAEAAGDAPVSATELATIHAEHVAARVPANWESLGDADGWSYVHQLSNAEGGVAGRIGFMPGGAEMTADGAVDWFISQVEGQGVTDENYAPVTTLRDDEGRANTSYTYDSGGQKYVAVVWALVDGNGIPSLVQLSGSQEVVTQDLVATIDQNLNLNGDWQGTAG</sequence>
<dbReference type="PROSITE" id="PS51257">
    <property type="entry name" value="PROKAR_LIPOPROTEIN"/>
    <property type="match status" value="1"/>
</dbReference>
<evidence type="ECO:0000313" key="3">
    <source>
        <dbReference type="EMBL" id="NOV96184.1"/>
    </source>
</evidence>
<evidence type="ECO:0008006" key="5">
    <source>
        <dbReference type="Google" id="ProtNLM"/>
    </source>
</evidence>
<dbReference type="EMBL" id="JABEZU010000001">
    <property type="protein sequence ID" value="NOV96184.1"/>
    <property type="molecule type" value="Genomic_DNA"/>
</dbReference>
<feature type="compositionally biased region" description="Acidic residues" evidence="1">
    <location>
        <begin position="39"/>
        <end position="64"/>
    </location>
</feature>
<accession>A0ABX2A062</accession>
<proteinExistence type="predicted"/>
<comment type="caution">
    <text evidence="3">The sequence shown here is derived from an EMBL/GenBank/DDBJ whole genome shotgun (WGS) entry which is preliminary data.</text>
</comment>
<protein>
    <recommendedName>
        <fullName evidence="5">Lipoprotein</fullName>
    </recommendedName>
</protein>
<dbReference type="Proteomes" id="UP000757540">
    <property type="component" value="Unassembled WGS sequence"/>
</dbReference>
<evidence type="ECO:0000256" key="1">
    <source>
        <dbReference type="SAM" id="MobiDB-lite"/>
    </source>
</evidence>
<feature type="region of interest" description="Disordered" evidence="1">
    <location>
        <begin position="35"/>
        <end position="83"/>
    </location>
</feature>
<organism evidence="3 4">
    <name type="scientific">Isoptericola halotolerans</name>
    <dbReference type="NCBI Taxonomy" id="300560"/>
    <lineage>
        <taxon>Bacteria</taxon>
        <taxon>Bacillati</taxon>
        <taxon>Actinomycetota</taxon>
        <taxon>Actinomycetes</taxon>
        <taxon>Micrococcales</taxon>
        <taxon>Promicromonosporaceae</taxon>
        <taxon>Isoptericola</taxon>
    </lineage>
</organism>
<gene>
    <name evidence="3" type="ORF">HDG69_000737</name>
</gene>
<evidence type="ECO:0000313" key="4">
    <source>
        <dbReference type="Proteomes" id="UP000757540"/>
    </source>
</evidence>
<evidence type="ECO:0000256" key="2">
    <source>
        <dbReference type="SAM" id="SignalP"/>
    </source>
</evidence>
<reference evidence="3 4" key="1">
    <citation type="submission" date="2020-05" db="EMBL/GenBank/DDBJ databases">
        <title>Genomic Encyclopedia of Type Strains, Phase III (KMG-III): the genomes of soil and plant-associated and newly described type strains.</title>
        <authorList>
            <person name="Whitman W."/>
        </authorList>
    </citation>
    <scope>NUCLEOTIDE SEQUENCE [LARGE SCALE GENOMIC DNA]</scope>
    <source>
        <strain evidence="3 4">KCTC 19046</strain>
    </source>
</reference>
<feature type="chain" id="PRO_5046292008" description="Lipoprotein" evidence="2">
    <location>
        <begin position="25"/>
        <end position="236"/>
    </location>
</feature>
<keyword evidence="4" id="KW-1185">Reference proteome</keyword>
<keyword evidence="2" id="KW-0732">Signal</keyword>
<dbReference type="RefSeq" id="WP_171782410.1">
    <property type="nucleotide sequence ID" value="NZ_BAAAML010000002.1"/>
</dbReference>
<name>A0ABX2A062_9MICO</name>
<feature type="signal peptide" evidence="2">
    <location>
        <begin position="1"/>
        <end position="24"/>
    </location>
</feature>
<feature type="compositionally biased region" description="Low complexity" evidence="1">
    <location>
        <begin position="65"/>
        <end position="80"/>
    </location>
</feature>